<keyword evidence="7" id="KW-0732">Signal</keyword>
<feature type="chain" id="PRO_5039312132" evidence="7">
    <location>
        <begin position="19"/>
        <end position="301"/>
    </location>
</feature>
<dbReference type="EMBL" id="CP060204">
    <property type="protein sequence ID" value="QNH55357.1"/>
    <property type="molecule type" value="Genomic_DNA"/>
</dbReference>
<dbReference type="Pfam" id="PF00892">
    <property type="entry name" value="EamA"/>
    <property type="match status" value="2"/>
</dbReference>
<protein>
    <submittedName>
        <fullName evidence="9">EamA family transporter</fullName>
    </submittedName>
</protein>
<evidence type="ECO:0000256" key="3">
    <source>
        <dbReference type="ARBA" id="ARBA00022692"/>
    </source>
</evidence>
<feature type="transmembrane region" description="Helical" evidence="6">
    <location>
        <begin position="251"/>
        <end position="270"/>
    </location>
</feature>
<keyword evidence="10" id="KW-1185">Reference proteome</keyword>
<comment type="subcellular location">
    <subcellularLocation>
        <location evidence="1">Membrane</location>
        <topology evidence="1">Multi-pass membrane protein</topology>
    </subcellularLocation>
</comment>
<feature type="transmembrane region" description="Helical" evidence="6">
    <location>
        <begin position="40"/>
        <end position="61"/>
    </location>
</feature>
<evidence type="ECO:0000256" key="4">
    <source>
        <dbReference type="ARBA" id="ARBA00022989"/>
    </source>
</evidence>
<evidence type="ECO:0000256" key="2">
    <source>
        <dbReference type="ARBA" id="ARBA00007362"/>
    </source>
</evidence>
<evidence type="ECO:0000256" key="7">
    <source>
        <dbReference type="SAM" id="SignalP"/>
    </source>
</evidence>
<dbReference type="RefSeq" id="WP_185981170.1">
    <property type="nucleotide sequence ID" value="NZ_CP060204.1"/>
</dbReference>
<evidence type="ECO:0000256" key="1">
    <source>
        <dbReference type="ARBA" id="ARBA00004141"/>
    </source>
</evidence>
<evidence type="ECO:0000259" key="8">
    <source>
        <dbReference type="Pfam" id="PF00892"/>
    </source>
</evidence>
<feature type="domain" description="EamA" evidence="8">
    <location>
        <begin position="159"/>
        <end position="290"/>
    </location>
</feature>
<dbReference type="PANTHER" id="PTHR32322">
    <property type="entry name" value="INNER MEMBRANE TRANSPORTER"/>
    <property type="match status" value="1"/>
</dbReference>
<feature type="transmembrane region" description="Helical" evidence="6">
    <location>
        <begin position="276"/>
        <end position="295"/>
    </location>
</feature>
<dbReference type="InterPro" id="IPR000620">
    <property type="entry name" value="EamA_dom"/>
</dbReference>
<dbReference type="PANTHER" id="PTHR32322:SF2">
    <property type="entry name" value="EAMA DOMAIN-CONTAINING PROTEIN"/>
    <property type="match status" value="1"/>
</dbReference>
<keyword evidence="3 6" id="KW-0812">Transmembrane</keyword>
<organism evidence="9 10">
    <name type="scientific">Selenomonas timonae</name>
    <dbReference type="NCBI Taxonomy" id="2754044"/>
    <lineage>
        <taxon>Bacteria</taxon>
        <taxon>Bacillati</taxon>
        <taxon>Bacillota</taxon>
        <taxon>Negativicutes</taxon>
        <taxon>Selenomonadales</taxon>
        <taxon>Selenomonadaceae</taxon>
        <taxon>Selenomonas</taxon>
    </lineage>
</organism>
<dbReference type="KEGG" id="stim:H1B31_05405"/>
<feature type="transmembrane region" description="Helical" evidence="6">
    <location>
        <begin position="128"/>
        <end position="148"/>
    </location>
</feature>
<keyword evidence="5 6" id="KW-0472">Membrane</keyword>
<feature type="transmembrane region" description="Helical" evidence="6">
    <location>
        <begin position="221"/>
        <end position="239"/>
    </location>
</feature>
<feature type="transmembrane region" description="Helical" evidence="6">
    <location>
        <begin position="154"/>
        <end position="176"/>
    </location>
</feature>
<name>A0A7G7VML4_9FIRM</name>
<dbReference type="SUPFAM" id="SSF103481">
    <property type="entry name" value="Multidrug resistance efflux transporter EmrE"/>
    <property type="match status" value="2"/>
</dbReference>
<dbReference type="InterPro" id="IPR050638">
    <property type="entry name" value="AA-Vitamin_Transporters"/>
</dbReference>
<evidence type="ECO:0000313" key="10">
    <source>
        <dbReference type="Proteomes" id="UP000515480"/>
    </source>
</evidence>
<sequence>MSHLSAVLLVLLAGTMWAASGTAAQHFYTQSAHVPIELTQVRLFISSALFFLLSWWSGGLRRGIRFLRRDPRLLVQLAIHGILGIMIVQYSYFMGIAEGDAAATTVIGYTSPAMMILYLAVRWRRLPSTAEAGTVIVAVAGVFLLVTGGDIGRLSVPMSCIVWSLISGATFTFAMLYPVHLLRLFDRFFLLAVCMLIGGISLLPMTQAIADVGSFFTTGTWLDLLVIIGFGTIVAFFAFNLGLRWLSPEETAITATIEPVASVIFAWLIFDTHFVMMQIVGIVLVIAAILTPNVLRKWGYT</sequence>
<comment type="similarity">
    <text evidence="2">Belongs to the EamA transporter family.</text>
</comment>
<reference evidence="9 10" key="1">
    <citation type="submission" date="2020-07" db="EMBL/GenBank/DDBJ databases">
        <title>Complete genome and description of Selenomonas timonensis sp. nov., a new bacterium isolated from a gingivitis subject.</title>
        <authorList>
            <person name="Antezack A."/>
        </authorList>
    </citation>
    <scope>NUCLEOTIDE SEQUENCE [LARGE SCALE GENOMIC DNA]</scope>
    <source>
        <strain evidence="9 10">Marseille-Q3039</strain>
    </source>
</reference>
<evidence type="ECO:0000256" key="6">
    <source>
        <dbReference type="SAM" id="Phobius"/>
    </source>
</evidence>
<feature type="domain" description="EamA" evidence="8">
    <location>
        <begin position="5"/>
        <end position="146"/>
    </location>
</feature>
<dbReference type="Proteomes" id="UP000515480">
    <property type="component" value="Chromosome"/>
</dbReference>
<accession>A0A7G7VML4</accession>
<gene>
    <name evidence="9" type="ORF">H1B31_05405</name>
</gene>
<keyword evidence="4 6" id="KW-1133">Transmembrane helix</keyword>
<evidence type="ECO:0000256" key="5">
    <source>
        <dbReference type="ARBA" id="ARBA00023136"/>
    </source>
</evidence>
<dbReference type="GO" id="GO:0016020">
    <property type="term" value="C:membrane"/>
    <property type="evidence" value="ECO:0007669"/>
    <property type="project" value="UniProtKB-SubCell"/>
</dbReference>
<feature type="transmembrane region" description="Helical" evidence="6">
    <location>
        <begin position="101"/>
        <end position="121"/>
    </location>
</feature>
<dbReference type="AlphaFoldDB" id="A0A7G7VML4"/>
<evidence type="ECO:0000313" key="9">
    <source>
        <dbReference type="EMBL" id="QNH55357.1"/>
    </source>
</evidence>
<feature type="transmembrane region" description="Helical" evidence="6">
    <location>
        <begin position="73"/>
        <end position="95"/>
    </location>
</feature>
<feature type="signal peptide" evidence="7">
    <location>
        <begin position="1"/>
        <end position="18"/>
    </location>
</feature>
<dbReference type="InterPro" id="IPR037185">
    <property type="entry name" value="EmrE-like"/>
</dbReference>
<proteinExistence type="inferred from homology"/>
<feature type="transmembrane region" description="Helical" evidence="6">
    <location>
        <begin position="188"/>
        <end position="209"/>
    </location>
</feature>